<evidence type="ECO:0000313" key="8">
    <source>
        <dbReference type="EMBL" id="MBY16179.1"/>
    </source>
</evidence>
<comment type="similarity">
    <text evidence="1">Belongs to the THADA family.</text>
</comment>
<keyword evidence="2" id="KW-0819">tRNA processing</keyword>
<dbReference type="Pfam" id="PF10350">
    <property type="entry name" value="DUF2428"/>
    <property type="match status" value="1"/>
</dbReference>
<feature type="domain" description="DUF2428" evidence="5">
    <location>
        <begin position="818"/>
        <end position="1051"/>
    </location>
</feature>
<feature type="domain" description="tRNA (32-2'-O)-methyltransferase regulator THADA-like C-terminal TPR repeats region" evidence="7">
    <location>
        <begin position="1054"/>
        <end position="1205"/>
    </location>
</feature>
<evidence type="ECO:0000256" key="1">
    <source>
        <dbReference type="ARBA" id="ARBA00010409"/>
    </source>
</evidence>
<sequence>MSALNLKSVKRDFSQLNYRPDVCHPSLINELKNILEATGLQQEYDASITNLNSHSLINIIQHVCKICYSDKCNKELVENFLTFLAKIYTEHCIDDAVKQTVTKCLKTCPVLWRSELSIAISCQFISKMENKQNLSETEYFLKTLNECCEKFPDFILNCIDKVMVFFELILRQSYEILICESCPTQKISAIRCIHESFRFFLTAYKKNVFPETIHFNACFMDLLDSDHLPMETLFNCCLSIVYSHIKNKSTLECWKMCLDKLSTRSDLIKLGFCVAILNTFTGEELRMIEPGSEKSICSNLYDIIMEASNRNLNDSSIIISSSRVLVIFLKRLCTKSEINLEKEQIERLISFLWIRLDHFIDGVRHSARDAMINIIKIKDEHILDNVLKRLSTCDKNSKAFFVVLSIISDKVDSGSIIKYLPNISETLIDLMTSNNSAVTVFINLMLNHYTITENKLWFDYWLHPLLNKTDKLNIKYFEQIITKAVELNPDVSKHIYDLSNQNELSLKIYLICFNIEKKNYLTDNDDRNWMSQTNIETLKKALHNNDENIRFIAVNLILDCQKKTQPFTDKELELMKYFIIYNIKTEKASVRQTNLSFVKKMLIRMNESQFSVTVRNDESLNSKLLKYYTEFQHWFSNFCFQNLFPDANFFRRNFALESLRLIQTYLLPTGIIGLNESKNFSVVLNCLWDTYEQNKILAKDILTYNSQELIKVNNIIIEDMLKTSKILASSTSPPDSITAGYLLEVVIFLKQNINHEESTNAIILDLLENLKKEIELAEENLTLASAKGPMYGLIHTIRHLLNTLNWQNHCFKDSWTTFIENLSTTCLKCIKLVSVVVNDSSPEGIIPMDDLYQNDCQVTSQMVLLCCWRTTKESSLLLADIVSIIETQDSNLSNALITQICSCLTLLLSETKHRGAFEQIYVAYLKVCSIMWKSPTLHKIPLKYLEDVLTEIKTGLGESFCVTRRSAGMPFIIQALICTNHDKRKNVNYTMETLISICENKNINEDLKVGVVHALNVLRALFRCSQLGDLVGPFVSRAIDISIVLFNSSSWPIRNSSTLLLSALVNRVFGVPRSSTEISWKNRMTGREFFQRYPELYDTFLNEFKKFSPMDMRPSLYPTLLILARLYPTLNEATDCIFQLAIYIPYIFKCAQSPVMKTRMLAAISIAPQVTQNKLVDHLYITYNELIMKRSKENTTHGLLLQMFSLVKNLPKLSLDDFDKLVSLTEDLIMNYDQFTSCSFIVQEVFLRCITCLWLQLDNLQYNDSVKQFCTLVLESTTKLVQTKAIGQSKYLESATLLLFAISLKAQTDFSIVVYNIMNNAVHCETIFKILSIILSEKPVEICEDLDHFKNLYWDRKVLANQLIANKSLMELVCQQCTLIDSSIDMKYFVLSKFTSVLDIYFKMYDSIDNFISKLFNIRRDSEIAQALLCINEYLYTQKCLDQSVIEKLTHLFDNIYCDQRSDECKNACLDIIVDHYDLLIRNNSNAIVFLKLWNIMIHYSEDNNEEVRNHVWSLVNKDTNCTKSFELLFDKFTEHFKQFPSAVLVALIYWAYLDVELYQDRPEGQVFDGGDTSEFKEHTIRRALALKIIIYLTNINPQSINFEMSNHLQEWIIEEWTTDFDDKPTVLNLKTIGDFITYSKNVYSITSKLINKPISFKLTN</sequence>
<proteinExistence type="inferred from homology"/>
<keyword evidence="4" id="KW-0175">Coiled coil</keyword>
<dbReference type="InterPro" id="IPR051954">
    <property type="entry name" value="tRNA_methyltransferase_THADA"/>
</dbReference>
<dbReference type="GO" id="GO:0005829">
    <property type="term" value="C:cytosol"/>
    <property type="evidence" value="ECO:0007669"/>
    <property type="project" value="TreeGrafter"/>
</dbReference>
<evidence type="ECO:0000259" key="7">
    <source>
        <dbReference type="Pfam" id="PF25151"/>
    </source>
</evidence>
<dbReference type="Pfam" id="PF25151">
    <property type="entry name" value="TPR_Trm732_C"/>
    <property type="match status" value="1"/>
</dbReference>
<dbReference type="InterPro" id="IPR056842">
    <property type="entry name" value="THADA-like_TPR_C"/>
</dbReference>
<organism evidence="8">
    <name type="scientific">Schizaphis graminum</name>
    <name type="common">Green bug aphid</name>
    <dbReference type="NCBI Taxonomy" id="13262"/>
    <lineage>
        <taxon>Eukaryota</taxon>
        <taxon>Metazoa</taxon>
        <taxon>Ecdysozoa</taxon>
        <taxon>Arthropoda</taxon>
        <taxon>Hexapoda</taxon>
        <taxon>Insecta</taxon>
        <taxon>Pterygota</taxon>
        <taxon>Neoptera</taxon>
        <taxon>Paraneoptera</taxon>
        <taxon>Hemiptera</taxon>
        <taxon>Sternorrhyncha</taxon>
        <taxon>Aphidomorpha</taxon>
        <taxon>Aphidoidea</taxon>
        <taxon>Aphididae</taxon>
        <taxon>Aphidini</taxon>
        <taxon>Schizaphis</taxon>
    </lineage>
</organism>
<feature type="coiled-coil region" evidence="4">
    <location>
        <begin position="760"/>
        <end position="787"/>
    </location>
</feature>
<dbReference type="EMBL" id="GGMR01003560">
    <property type="protein sequence ID" value="MBY16179.1"/>
    <property type="molecule type" value="Transcribed_RNA"/>
</dbReference>
<dbReference type="PANTHER" id="PTHR14387">
    <property type="entry name" value="THADA/DEATH RECEPTOR INTERACTING PROTEIN"/>
    <property type="match status" value="1"/>
</dbReference>
<evidence type="ECO:0000256" key="2">
    <source>
        <dbReference type="ARBA" id="ARBA00022694"/>
    </source>
</evidence>
<feature type="domain" description="tRNA (32-2'-O)-methyltransferase regulator THADA-like TPR repeats region" evidence="6">
    <location>
        <begin position="457"/>
        <end position="661"/>
    </location>
</feature>
<evidence type="ECO:0000256" key="4">
    <source>
        <dbReference type="SAM" id="Coils"/>
    </source>
</evidence>
<evidence type="ECO:0000259" key="6">
    <source>
        <dbReference type="Pfam" id="PF25150"/>
    </source>
</evidence>
<dbReference type="PANTHER" id="PTHR14387:SF7">
    <property type="entry name" value="THYROID ADENOMA-ASSOCIATED PROTEIN"/>
    <property type="match status" value="1"/>
</dbReference>
<evidence type="ECO:0000256" key="3">
    <source>
        <dbReference type="ARBA" id="ARBA00035698"/>
    </source>
</evidence>
<dbReference type="GO" id="GO:0030488">
    <property type="term" value="P:tRNA methylation"/>
    <property type="evidence" value="ECO:0007669"/>
    <property type="project" value="TreeGrafter"/>
</dbReference>
<dbReference type="Pfam" id="PF25150">
    <property type="entry name" value="TPR_Trm732"/>
    <property type="match status" value="1"/>
</dbReference>
<dbReference type="InterPro" id="IPR019442">
    <property type="entry name" value="THADA/TRM732_DUF2428"/>
</dbReference>
<dbReference type="InterPro" id="IPR016024">
    <property type="entry name" value="ARM-type_fold"/>
</dbReference>
<reference evidence="8" key="1">
    <citation type="submission" date="2018-04" db="EMBL/GenBank/DDBJ databases">
        <title>Transcriptome of Schizaphis graminum biotype I.</title>
        <authorList>
            <person name="Scully E.D."/>
            <person name="Geib S.M."/>
            <person name="Palmer N.A."/>
            <person name="Koch K."/>
            <person name="Bradshaw J."/>
            <person name="Heng-Moss T."/>
            <person name="Sarath G."/>
        </authorList>
    </citation>
    <scope>NUCLEOTIDE SEQUENCE</scope>
</reference>
<accession>A0A2S2NGC0</accession>
<dbReference type="InterPro" id="IPR056843">
    <property type="entry name" value="THADA-like_TPR"/>
</dbReference>
<dbReference type="SUPFAM" id="SSF48371">
    <property type="entry name" value="ARM repeat"/>
    <property type="match status" value="2"/>
</dbReference>
<name>A0A2S2NGC0_SCHGA</name>
<protein>
    <recommendedName>
        <fullName evidence="3">tRNA (32-2'-O)-methyltransferase regulator THADA</fullName>
    </recommendedName>
</protein>
<gene>
    <name evidence="8" type="primary">THADA</name>
    <name evidence="8" type="ORF">g.157259</name>
</gene>
<evidence type="ECO:0000259" key="5">
    <source>
        <dbReference type="Pfam" id="PF10350"/>
    </source>
</evidence>